<dbReference type="InterPro" id="IPR001967">
    <property type="entry name" value="Peptidase_S11_N"/>
</dbReference>
<dbReference type="AlphaFoldDB" id="A0AAW3JRT1"/>
<evidence type="ECO:0000259" key="16">
    <source>
        <dbReference type="Pfam" id="PF00768"/>
    </source>
</evidence>
<evidence type="ECO:0000256" key="7">
    <source>
        <dbReference type="ARBA" id="ARBA00022729"/>
    </source>
</evidence>
<keyword evidence="9" id="KW-0133">Cell shape</keyword>
<keyword evidence="19" id="KW-1185">Reference proteome</keyword>
<dbReference type="PRINTS" id="PR00725">
    <property type="entry name" value="DADACBPTASE1"/>
</dbReference>
<keyword evidence="7" id="KW-0732">Signal</keyword>
<evidence type="ECO:0000256" key="2">
    <source>
        <dbReference type="ARBA" id="ARBA00004752"/>
    </source>
</evidence>
<feature type="active site" description="Proton acceptor" evidence="13">
    <location>
        <position position="17"/>
    </location>
</feature>
<evidence type="ECO:0000256" key="4">
    <source>
        <dbReference type="ARBA" id="ARBA00012448"/>
    </source>
</evidence>
<dbReference type="InterPro" id="IPR037167">
    <property type="entry name" value="Peptidase_S11_C_sf"/>
</dbReference>
<sequence length="335" mass="37222">MYEKNSSKKLPMASTTKIMTCILALEKGSPKDIVTVSKYAASMPDVQLNMQSGEQFRLADLLYSLMLESHNDTAVAIAEHIGGSVKGFAKLMNQKAAELGCNKTHFVTPNGLDSDKHYTTAYELCLIADYALKNSGFRKIITTPSYSFSNISGSKQYSVNNKDAFLTHYNGAIGVKTGFTGKAGYCFCGAAKRKNTTLISAVLACGWPPNKTYKWKDTKKLMDYGFNNFTKVNFKPENKNVKIFVKGGQSPYTYVKLKDNSCKLMLSSSDTVTYKIKLPRTLDAPVSKNSIIGYVKLFINNKLYHQTPLRTENSVKAVDINYIRYILIHTLCGIS</sequence>
<feature type="domain" description="Peptidase S11 D-alanyl-D-alanine carboxypeptidase A N-terminal" evidence="16">
    <location>
        <begin position="1"/>
        <end position="203"/>
    </location>
</feature>
<dbReference type="EMBL" id="LLKB01000005">
    <property type="protein sequence ID" value="KQC84536.1"/>
    <property type="molecule type" value="Genomic_DNA"/>
</dbReference>
<dbReference type="InterPro" id="IPR018044">
    <property type="entry name" value="Peptidase_S11"/>
</dbReference>
<evidence type="ECO:0000256" key="11">
    <source>
        <dbReference type="ARBA" id="ARBA00023316"/>
    </source>
</evidence>
<evidence type="ECO:0000256" key="10">
    <source>
        <dbReference type="ARBA" id="ARBA00022984"/>
    </source>
</evidence>
<evidence type="ECO:0000256" key="14">
    <source>
        <dbReference type="PIRSR" id="PIRSR618044-2"/>
    </source>
</evidence>
<keyword evidence="10" id="KW-0573">Peptidoglycan synthesis</keyword>
<feature type="domain" description="Peptidase S11 D-Ala-D-Ala carboxypeptidase A C-terminal" evidence="17">
    <location>
        <begin position="267"/>
        <end position="316"/>
    </location>
</feature>
<dbReference type="InterPro" id="IPR012338">
    <property type="entry name" value="Beta-lactam/transpept-like"/>
</dbReference>
<comment type="catalytic activity">
    <reaction evidence="12">
        <text>Preferential cleavage: (Ac)2-L-Lys-D-Ala-|-D-Ala. Also transpeptidation of peptidyl-alanyl moieties that are N-acyl substituents of D-alanine.</text>
        <dbReference type="EC" id="3.4.16.4"/>
    </reaction>
</comment>
<dbReference type="EC" id="3.4.16.4" evidence="4"/>
<dbReference type="PANTHER" id="PTHR21581">
    <property type="entry name" value="D-ALANYL-D-ALANINE CARBOXYPEPTIDASE"/>
    <property type="match status" value="1"/>
</dbReference>
<dbReference type="Gene3D" id="3.40.710.10">
    <property type="entry name" value="DD-peptidase/beta-lactamase superfamily"/>
    <property type="match status" value="1"/>
</dbReference>
<dbReference type="InterPro" id="IPR015956">
    <property type="entry name" value="Peniciliin-bd_prot_C_sf"/>
</dbReference>
<dbReference type="InterPro" id="IPR012907">
    <property type="entry name" value="Peptidase_S11_C"/>
</dbReference>
<dbReference type="GO" id="GO:0008360">
    <property type="term" value="P:regulation of cell shape"/>
    <property type="evidence" value="ECO:0007669"/>
    <property type="project" value="UniProtKB-KW"/>
</dbReference>
<keyword evidence="5" id="KW-0121">Carboxypeptidase</keyword>
<gene>
    <name evidence="18" type="ORF">APZ18_07195</name>
</gene>
<feature type="active site" evidence="13">
    <location>
        <position position="69"/>
    </location>
</feature>
<proteinExistence type="inferred from homology"/>
<evidence type="ECO:0000259" key="17">
    <source>
        <dbReference type="Pfam" id="PF07943"/>
    </source>
</evidence>
<evidence type="ECO:0000256" key="13">
    <source>
        <dbReference type="PIRSR" id="PIRSR618044-1"/>
    </source>
</evidence>
<name>A0AAW3JRT1_9FIRM</name>
<dbReference type="Proteomes" id="UP000050833">
    <property type="component" value="Unassembled WGS sequence"/>
</dbReference>
<dbReference type="Gene3D" id="2.60.410.10">
    <property type="entry name" value="D-Ala-D-Ala carboxypeptidase, C-terminal domain"/>
    <property type="match status" value="1"/>
</dbReference>
<evidence type="ECO:0000313" key="18">
    <source>
        <dbReference type="EMBL" id="KQC84536.1"/>
    </source>
</evidence>
<keyword evidence="6" id="KW-0645">Protease</keyword>
<dbReference type="SUPFAM" id="SSF56601">
    <property type="entry name" value="beta-lactamase/transpeptidase-like"/>
    <property type="match status" value="1"/>
</dbReference>
<protein>
    <recommendedName>
        <fullName evidence="4">serine-type D-Ala-D-Ala carboxypeptidase</fullName>
        <ecNumber evidence="4">3.4.16.4</ecNumber>
    </recommendedName>
</protein>
<evidence type="ECO:0000256" key="5">
    <source>
        <dbReference type="ARBA" id="ARBA00022645"/>
    </source>
</evidence>
<dbReference type="GO" id="GO:0009002">
    <property type="term" value="F:serine-type D-Ala-D-Ala carboxypeptidase activity"/>
    <property type="evidence" value="ECO:0007669"/>
    <property type="project" value="UniProtKB-EC"/>
</dbReference>
<evidence type="ECO:0000256" key="6">
    <source>
        <dbReference type="ARBA" id="ARBA00022670"/>
    </source>
</evidence>
<feature type="binding site" evidence="14">
    <location>
        <position position="176"/>
    </location>
    <ligand>
        <name>substrate</name>
    </ligand>
</feature>
<evidence type="ECO:0000256" key="1">
    <source>
        <dbReference type="ARBA" id="ARBA00003217"/>
    </source>
</evidence>
<organism evidence="18 19">
    <name type="scientific">Butyribacter intestini</name>
    <dbReference type="NCBI Taxonomy" id="1703332"/>
    <lineage>
        <taxon>Bacteria</taxon>
        <taxon>Bacillati</taxon>
        <taxon>Bacillota</taxon>
        <taxon>Clostridia</taxon>
        <taxon>Lachnospirales</taxon>
        <taxon>Lachnospiraceae</taxon>
        <taxon>Butyribacter</taxon>
    </lineage>
</organism>
<accession>A0AAW3JRT1</accession>
<evidence type="ECO:0000256" key="9">
    <source>
        <dbReference type="ARBA" id="ARBA00022960"/>
    </source>
</evidence>
<evidence type="ECO:0000256" key="15">
    <source>
        <dbReference type="RuleBase" id="RU004016"/>
    </source>
</evidence>
<dbReference type="GO" id="GO:0009252">
    <property type="term" value="P:peptidoglycan biosynthetic process"/>
    <property type="evidence" value="ECO:0007669"/>
    <property type="project" value="UniProtKB-KW"/>
</dbReference>
<evidence type="ECO:0000256" key="12">
    <source>
        <dbReference type="ARBA" id="ARBA00034000"/>
    </source>
</evidence>
<feature type="active site" description="Acyl-ester intermediate" evidence="13">
    <location>
        <position position="14"/>
    </location>
</feature>
<comment type="caution">
    <text evidence="18">The sequence shown here is derived from an EMBL/GenBank/DDBJ whole genome shotgun (WGS) entry which is preliminary data.</text>
</comment>
<dbReference type="PANTHER" id="PTHR21581:SF33">
    <property type="entry name" value="D-ALANYL-D-ALANINE CARBOXYPEPTIDASE DACB"/>
    <property type="match status" value="1"/>
</dbReference>
<dbReference type="GO" id="GO:0071555">
    <property type="term" value="P:cell wall organization"/>
    <property type="evidence" value="ECO:0007669"/>
    <property type="project" value="UniProtKB-KW"/>
</dbReference>
<evidence type="ECO:0000256" key="3">
    <source>
        <dbReference type="ARBA" id="ARBA00007164"/>
    </source>
</evidence>
<dbReference type="GO" id="GO:0006508">
    <property type="term" value="P:proteolysis"/>
    <property type="evidence" value="ECO:0007669"/>
    <property type="project" value="UniProtKB-KW"/>
</dbReference>
<dbReference type="Pfam" id="PF07943">
    <property type="entry name" value="PBP5_C"/>
    <property type="match status" value="1"/>
</dbReference>
<comment type="pathway">
    <text evidence="2">Cell wall biogenesis; peptidoglycan biosynthesis.</text>
</comment>
<reference evidence="18 19" key="1">
    <citation type="submission" date="2015-10" db="EMBL/GenBank/DDBJ databases">
        <title>Butyribacter intestini gen. nov., sp. nov., a butyric acid-producing bacterium of the family Lachnospiraceae isolated from the human faeces.</title>
        <authorList>
            <person name="Zou Y."/>
            <person name="Xue W."/>
            <person name="Luo G."/>
            <person name="Lv M."/>
        </authorList>
    </citation>
    <scope>NUCLEOTIDE SEQUENCE [LARGE SCALE GENOMIC DNA]</scope>
    <source>
        <strain evidence="18 19">TF01-11</strain>
    </source>
</reference>
<keyword evidence="8" id="KW-0378">Hydrolase</keyword>
<evidence type="ECO:0000313" key="19">
    <source>
        <dbReference type="Proteomes" id="UP000050833"/>
    </source>
</evidence>
<dbReference type="Pfam" id="PF00768">
    <property type="entry name" value="Peptidase_S11"/>
    <property type="match status" value="1"/>
</dbReference>
<comment type="function">
    <text evidence="1">Removes C-terminal D-alanyl residues from sugar-peptide cell wall precursors.</text>
</comment>
<evidence type="ECO:0000256" key="8">
    <source>
        <dbReference type="ARBA" id="ARBA00022801"/>
    </source>
</evidence>
<comment type="similarity">
    <text evidence="3 15">Belongs to the peptidase S11 family.</text>
</comment>
<dbReference type="SUPFAM" id="SSF69189">
    <property type="entry name" value="Penicillin-binding protein associated domain"/>
    <property type="match status" value="1"/>
</dbReference>
<keyword evidence="11" id="KW-0961">Cell wall biogenesis/degradation</keyword>